<sequence length="870" mass="100939">MGLPKKALRESQLEFLTAGTALSDGSHQTYKVMFTDNSIPKLSFYKKIDPKSSYPALLAKISVAVSLFKRIFQGKRSAEERLVFDDEDQLVGTLSIGVEGFKPFNFANEPIPLDTYTREQVIPSTKTLIEKNIMEILFGRWFLDDDDGHAHNMSLVGDIDFDMFIYWLTIHIKKPRAVIGVPKTRVALTVQDWERFPNVKDAKPYHWPPYEHPGQETLPTLFPVQEKVAKLVLPKTYADPTQFERLAHEPIAHEQKFAAALKALLTYQPEMMRKRLTDLFGDLTLNYTSLDEIDVQLRDIYEKEHGTLFNDKTNVKSFVDFMMNIYQMHYDNLYRVVVFYMGCENNGFGVRLDSTCSTLYSKPSFYKNIVEWVETQNRTLYANDDSGSKFNLKELQKRYHQVWRDSHAPIFVDLLHSTLRLTNDLLNKMSTEKIELRQIEGKKIDDDSLTSVWDLFGTMPELSAEEMAPYIQVDEESKLRPALALLTDFFNKFHAITKKYYKKDRGELTEEDNVEFSKQLSQLYLDYNVKIRQNLAHTSTLANEFNLISARLKQLTEQINFELHLTTTDEHIKEAHSVVSVKTDLPHTHEDVVSRFNDALFLWAKSLKPEDLGKRINEIIDKHYAPTFKSLSKRHRAEPVRKYLESSEHERGDHRLAYILTSGIEDTGALNTLLIEHFTPLVLQTYPINSIQTAVKSGVFKTDIAVFTKSAVDFARHDKRFIHLYSDEGVKLFYQTMYEWLDKLEKPKFKGLINSSLKEYEAHLWSYNSRRSEIEGYCKNFTPSKAVAMAFIKGKTSSTLNPILFDKIVEAIQKDVLKQEDLQKRPEYRLFMQYNPEMHKAKYLEDLNKNSVEVTHRQTSGERAKTVLNV</sequence>
<reference evidence="1 2" key="1">
    <citation type="submission" date="2015-11" db="EMBL/GenBank/DDBJ databases">
        <title>Genomic analysis of 38 Legionella species identifies large and diverse effector repertoires.</title>
        <authorList>
            <person name="Burstein D."/>
            <person name="Amaro F."/>
            <person name="Zusman T."/>
            <person name="Lifshitz Z."/>
            <person name="Cohen O."/>
            <person name="Gilbert J.A."/>
            <person name="Pupko T."/>
            <person name="Shuman H.A."/>
            <person name="Segal G."/>
        </authorList>
    </citation>
    <scope>NUCLEOTIDE SEQUENCE [LARGE SCALE GENOMIC DNA]</scope>
    <source>
        <strain evidence="1 2">ATCC 51914</strain>
    </source>
</reference>
<dbReference type="Proteomes" id="UP000054729">
    <property type="component" value="Unassembled WGS sequence"/>
</dbReference>
<organism evidence="1 2">
    <name type="scientific">Legionella waltersii</name>
    <dbReference type="NCBI Taxonomy" id="66969"/>
    <lineage>
        <taxon>Bacteria</taxon>
        <taxon>Pseudomonadati</taxon>
        <taxon>Pseudomonadota</taxon>
        <taxon>Gammaproteobacteria</taxon>
        <taxon>Legionellales</taxon>
        <taxon>Legionellaceae</taxon>
        <taxon>Legionella</taxon>
    </lineage>
</organism>
<evidence type="ECO:0000313" key="2">
    <source>
        <dbReference type="Proteomes" id="UP000054729"/>
    </source>
</evidence>
<dbReference type="EMBL" id="LNZB01000051">
    <property type="protein sequence ID" value="KTD76462.1"/>
    <property type="molecule type" value="Genomic_DNA"/>
</dbReference>
<keyword evidence="2" id="KW-1185">Reference proteome</keyword>
<dbReference type="OrthoDB" id="5649225at2"/>
<protein>
    <submittedName>
        <fullName evidence="1">Uncharacterized protein</fullName>
    </submittedName>
</protein>
<proteinExistence type="predicted"/>
<accession>A0A0W1A547</accession>
<dbReference type="RefSeq" id="WP_058480818.1">
    <property type="nucleotide sequence ID" value="NZ_CAAAIQ010000001.1"/>
</dbReference>
<name>A0A0W1A547_9GAMM</name>
<dbReference type="AlphaFoldDB" id="A0A0W1A547"/>
<comment type="caution">
    <text evidence="1">The sequence shown here is derived from an EMBL/GenBank/DDBJ whole genome shotgun (WGS) entry which is preliminary data.</text>
</comment>
<dbReference type="STRING" id="66969.Lwal_2184"/>
<dbReference type="PATRIC" id="fig|66969.6.peg.2374"/>
<gene>
    <name evidence="1" type="ORF">Lwal_2184</name>
</gene>
<evidence type="ECO:0000313" key="1">
    <source>
        <dbReference type="EMBL" id="KTD76462.1"/>
    </source>
</evidence>